<evidence type="ECO:0000313" key="1">
    <source>
        <dbReference type="EMBL" id="KAG6944083.1"/>
    </source>
</evidence>
<keyword evidence="2" id="KW-1185">Reference proteome</keyword>
<accession>A0A8J5MBV4</accession>
<evidence type="ECO:0000313" key="2">
    <source>
        <dbReference type="Proteomes" id="UP000709295"/>
    </source>
</evidence>
<dbReference type="EMBL" id="JAENGY010002479">
    <property type="protein sequence ID" value="KAG6944083.1"/>
    <property type="molecule type" value="Genomic_DNA"/>
</dbReference>
<protein>
    <submittedName>
        <fullName evidence="1">Uncharacterized protein</fullName>
    </submittedName>
</protein>
<proteinExistence type="predicted"/>
<name>A0A8J5MBV4_9STRA</name>
<reference evidence="1" key="1">
    <citation type="submission" date="2021-01" db="EMBL/GenBank/DDBJ databases">
        <title>Phytophthora aleatoria, a newly-described species from Pinus radiata is distinct from Phytophthora cactorum isolates based on comparative genomics.</title>
        <authorList>
            <person name="Mcdougal R."/>
            <person name="Panda P."/>
            <person name="Williams N."/>
            <person name="Studholme D.J."/>
        </authorList>
    </citation>
    <scope>NUCLEOTIDE SEQUENCE</scope>
    <source>
        <strain evidence="1">NZFS 4037</strain>
    </source>
</reference>
<sequence length="147" mass="16291">MAETVDGLVCTGSQFCLCTGVAQLWTLAKRPLQQHVRKCYSNRPAGKITPGGGGRRGMFNLAIAAMEMISEKTMPKAFRKADQFVPYAPLEETRYVVRCISTVKNYRIWTCGTAIPPPIADGLLFLNKQIESAASLRVLYIYISLTK</sequence>
<organism evidence="1 2">
    <name type="scientific">Phytophthora aleatoria</name>
    <dbReference type="NCBI Taxonomy" id="2496075"/>
    <lineage>
        <taxon>Eukaryota</taxon>
        <taxon>Sar</taxon>
        <taxon>Stramenopiles</taxon>
        <taxon>Oomycota</taxon>
        <taxon>Peronosporomycetes</taxon>
        <taxon>Peronosporales</taxon>
        <taxon>Peronosporaceae</taxon>
        <taxon>Phytophthora</taxon>
    </lineage>
</organism>
<dbReference type="Proteomes" id="UP000709295">
    <property type="component" value="Unassembled WGS sequence"/>
</dbReference>
<dbReference type="AlphaFoldDB" id="A0A8J5MBV4"/>
<gene>
    <name evidence="1" type="ORF">JG688_00017277</name>
</gene>
<comment type="caution">
    <text evidence="1">The sequence shown here is derived from an EMBL/GenBank/DDBJ whole genome shotgun (WGS) entry which is preliminary data.</text>
</comment>